<feature type="domain" description="AMP-dependent synthetase/ligase" evidence="1">
    <location>
        <begin position="44"/>
        <end position="402"/>
    </location>
</feature>
<dbReference type="PANTHER" id="PTHR24096:SF194">
    <property type="entry name" value="AMP-DEPENDENT SYNTHETASE_LIGASE DOMAIN-CONTAINING PROTEIN"/>
    <property type="match status" value="1"/>
</dbReference>
<dbReference type="Gene3D" id="3.40.50.12780">
    <property type="entry name" value="N-terminal domain of ligase-like"/>
    <property type="match status" value="1"/>
</dbReference>
<dbReference type="CDD" id="cd05911">
    <property type="entry name" value="Firefly_Luc_like"/>
    <property type="match status" value="1"/>
</dbReference>
<dbReference type="PROSITE" id="PS00455">
    <property type="entry name" value="AMP_BINDING"/>
    <property type="match status" value="1"/>
</dbReference>
<reference evidence="6" key="4">
    <citation type="journal article" date="2022" name="Microb. Genom.">
        <title>A global pangenome for the wheat fungal pathogen Pyrenophora tritici-repentis and prediction of effector protein structural homology.</title>
        <authorList>
            <person name="Moolhuijzen P.M."/>
            <person name="See P.T."/>
            <person name="Shi G."/>
            <person name="Powell H.R."/>
            <person name="Cockram J."/>
            <person name="Jorgensen L.N."/>
            <person name="Benslimane H."/>
            <person name="Strelkov S.E."/>
            <person name="Turner J."/>
            <person name="Liu Z."/>
            <person name="Moffat C.S."/>
        </authorList>
    </citation>
    <scope>NUCLEOTIDE SEQUENCE [LARGE SCALE GENOMIC DNA]</scope>
</reference>
<dbReference type="Proteomes" id="UP000245464">
    <property type="component" value="Chromosome 3"/>
</dbReference>
<evidence type="ECO:0000259" key="2">
    <source>
        <dbReference type="Pfam" id="PF13193"/>
    </source>
</evidence>
<dbReference type="AlphaFoldDB" id="A0A2W1DNG4"/>
<proteinExistence type="predicted"/>
<dbReference type="GO" id="GO:0016405">
    <property type="term" value="F:CoA-ligase activity"/>
    <property type="evidence" value="ECO:0007669"/>
    <property type="project" value="TreeGrafter"/>
</dbReference>
<dbReference type="Proteomes" id="UP000249757">
    <property type="component" value="Unassembled WGS sequence"/>
</dbReference>
<reference evidence="4" key="2">
    <citation type="submission" date="2021-05" db="EMBL/GenBank/DDBJ databases">
        <authorList>
            <person name="Moolhuijzen P.M."/>
            <person name="Moffat C.S."/>
        </authorList>
    </citation>
    <scope>NUCLEOTIDE SEQUENCE</scope>
    <source>
        <strain evidence="4">86-124</strain>
    </source>
</reference>
<organism evidence="3 5">
    <name type="scientific">Pyrenophora tritici-repentis</name>
    <dbReference type="NCBI Taxonomy" id="45151"/>
    <lineage>
        <taxon>Eukaryota</taxon>
        <taxon>Fungi</taxon>
        <taxon>Dikarya</taxon>
        <taxon>Ascomycota</taxon>
        <taxon>Pezizomycotina</taxon>
        <taxon>Dothideomycetes</taxon>
        <taxon>Pleosporomycetidae</taxon>
        <taxon>Pleosporales</taxon>
        <taxon>Pleosporineae</taxon>
        <taxon>Pleosporaceae</taxon>
        <taxon>Pyrenophora</taxon>
    </lineage>
</organism>
<dbReference type="SUPFAM" id="SSF56801">
    <property type="entry name" value="Acetyl-CoA synthetase-like"/>
    <property type="match status" value="1"/>
</dbReference>
<dbReference type="InterPro" id="IPR025110">
    <property type="entry name" value="AMP-bd_C"/>
</dbReference>
<comment type="caution">
    <text evidence="3">The sequence shown here is derived from an EMBL/GenBank/DDBJ whole genome shotgun (WGS) entry which is preliminary data.</text>
</comment>
<dbReference type="InterPro" id="IPR000873">
    <property type="entry name" value="AMP-dep_synth/lig_dom"/>
</dbReference>
<keyword evidence="6" id="KW-1185">Reference proteome</keyword>
<dbReference type="OMA" id="AWPNTDF"/>
<dbReference type="EMBL" id="NQIK02000003">
    <property type="protein sequence ID" value="KAF7572709.1"/>
    <property type="molecule type" value="Genomic_DNA"/>
</dbReference>
<dbReference type="InterPro" id="IPR045851">
    <property type="entry name" value="AMP-bd_C_sf"/>
</dbReference>
<accession>A0A2W1DNG4</accession>
<gene>
    <name evidence="4" type="ORF">Ptr86124_011558</name>
    <name evidence="3" type="ORF">PtrM4_076140</name>
</gene>
<evidence type="ECO:0000313" key="5">
    <source>
        <dbReference type="Proteomes" id="UP000245464"/>
    </source>
</evidence>
<dbReference type="InterPro" id="IPR020845">
    <property type="entry name" value="AMP-binding_CS"/>
</dbReference>
<evidence type="ECO:0000259" key="1">
    <source>
        <dbReference type="Pfam" id="PF00501"/>
    </source>
</evidence>
<dbReference type="Pfam" id="PF00501">
    <property type="entry name" value="AMP-binding"/>
    <property type="match status" value="1"/>
</dbReference>
<dbReference type="InterPro" id="IPR042099">
    <property type="entry name" value="ANL_N_sf"/>
</dbReference>
<dbReference type="OrthoDB" id="6509636at2759"/>
<evidence type="ECO:0000313" key="3">
    <source>
        <dbReference type="EMBL" id="KAF7572709.1"/>
    </source>
</evidence>
<name>A0A2W1DNG4_9PLEO</name>
<dbReference type="PANTHER" id="PTHR24096">
    <property type="entry name" value="LONG-CHAIN-FATTY-ACID--COA LIGASE"/>
    <property type="match status" value="1"/>
</dbReference>
<dbReference type="Gene3D" id="3.30.300.30">
    <property type="match status" value="1"/>
</dbReference>
<reference evidence="3 5" key="1">
    <citation type="journal article" date="2018" name="BMC Genomics">
        <title>Comparative genomics of the wheat fungal pathogen Pyrenophora tritici-repentis reveals chromosomal variations and genome plasticity.</title>
        <authorList>
            <person name="Moolhuijzen P."/>
            <person name="See P.T."/>
            <person name="Hane J.K."/>
            <person name="Shi G."/>
            <person name="Liu Z."/>
            <person name="Oliver R.P."/>
            <person name="Moffat C.S."/>
        </authorList>
    </citation>
    <scope>NUCLEOTIDE SEQUENCE [LARGE SCALE GENOMIC DNA]</scope>
    <source>
        <strain evidence="3">M4</strain>
    </source>
</reference>
<evidence type="ECO:0000313" key="4">
    <source>
        <dbReference type="EMBL" id="KAI1509478.1"/>
    </source>
</evidence>
<sequence>MPVSSPFPDLDIPKCNLLHHLFPKGKLLSDKPIWVDSKKPELYLTQRTSLQWTKRLAMGLDRIGSKRGEAIMLCTPNHIFLPIAYLGIVGSGRVFSGANPANTVPEIVHQISDSKANFVLAHPAYIQSAMTAAKAAGIPDGNVFLFSDELCAPVEGCRDWRDFLPSLAEAEEYEFPALSEHEATKQPATVNYSSGTTGMPKGVAVSHYNLIANLEQTIVMKYAKKPWTAQTRPRETWAGFLPLYHAYGQQYTISMALKLEITCYVMPKFEFEEFLRLVETYEVTHLHLAPPVMVMLSKRPETAKYNLNSVTDILSGAAPLSKELQNEISSKLGCEVIQGYGMTEVTCGILLMPGGTIDDSGCVGQLFPNTKAMLLDEQGNEVPDGQPGELHVRGPNVCLGYWRNPKATKEAFTADGWLKTGDVAVVKNGWFWIVDRKKELIKVNALQVAPAELEAALLEFNPIADAAAVGITLDNQEWPRAYVVLKDEYKGKTTAEDIHGHMKARVSKHKQLVGGIVFVDEVPKLQSGKIKRKLMREWAKKDAEKMNRAKL</sequence>
<reference evidence="4" key="3">
    <citation type="journal article" date="2022" name="bioRxiv">
        <title>A global pangenome for the wheat fungal pathogen Pyrenophora tritici-repentis and prediction of effector protein structural homology.</title>
        <authorList>
            <person name="Moolhuijzen P."/>
            <person name="See P.T."/>
            <person name="Shi G."/>
            <person name="Powell H.R."/>
            <person name="Cockram J."/>
            <person name="Jorgensen L.N."/>
            <person name="Benslimane H."/>
            <person name="Strelkov S.E."/>
            <person name="Turner J."/>
            <person name="Liu Z."/>
            <person name="Moffat C.S."/>
        </authorList>
    </citation>
    <scope>NUCLEOTIDE SEQUENCE</scope>
    <source>
        <strain evidence="4">86-124</strain>
    </source>
</reference>
<dbReference type="EMBL" id="NRDI02000020">
    <property type="protein sequence ID" value="KAI1509478.1"/>
    <property type="molecule type" value="Genomic_DNA"/>
</dbReference>
<protein>
    <submittedName>
        <fullName evidence="4">4-coumarate-CoA ligase</fullName>
    </submittedName>
    <submittedName>
        <fullName evidence="3">CaiC, Acyl-CoA synthetase (AMP-forming)-AMP-acid ligase II</fullName>
    </submittedName>
</protein>
<evidence type="ECO:0000313" key="6">
    <source>
        <dbReference type="Proteomes" id="UP000249757"/>
    </source>
</evidence>
<dbReference type="Pfam" id="PF13193">
    <property type="entry name" value="AMP-binding_C"/>
    <property type="match status" value="1"/>
</dbReference>
<keyword evidence="3" id="KW-0436">Ligase</keyword>
<feature type="domain" description="AMP-binding enzyme C-terminal" evidence="2">
    <location>
        <begin position="452"/>
        <end position="529"/>
    </location>
</feature>